<feature type="domain" description="Rhodopsin" evidence="8">
    <location>
        <begin position="46"/>
        <end position="285"/>
    </location>
</feature>
<dbReference type="PANTHER" id="PTHR33048">
    <property type="entry name" value="PTH11-LIKE INTEGRAL MEMBRANE PROTEIN (AFU_ORTHOLOGUE AFUA_5G11245)"/>
    <property type="match status" value="1"/>
</dbReference>
<feature type="transmembrane region" description="Helical" evidence="7">
    <location>
        <begin position="63"/>
        <end position="83"/>
    </location>
</feature>
<dbReference type="InterPro" id="IPR052337">
    <property type="entry name" value="SAT4-like"/>
</dbReference>
<dbReference type="Proteomes" id="UP001338125">
    <property type="component" value="Unassembled WGS sequence"/>
</dbReference>
<evidence type="ECO:0000313" key="10">
    <source>
        <dbReference type="Proteomes" id="UP001338125"/>
    </source>
</evidence>
<keyword evidence="3 7" id="KW-1133">Transmembrane helix</keyword>
<organism evidence="9 10">
    <name type="scientific">Cladobotryum mycophilum</name>
    <dbReference type="NCBI Taxonomy" id="491253"/>
    <lineage>
        <taxon>Eukaryota</taxon>
        <taxon>Fungi</taxon>
        <taxon>Dikarya</taxon>
        <taxon>Ascomycota</taxon>
        <taxon>Pezizomycotina</taxon>
        <taxon>Sordariomycetes</taxon>
        <taxon>Hypocreomycetidae</taxon>
        <taxon>Hypocreales</taxon>
        <taxon>Hypocreaceae</taxon>
        <taxon>Cladobotryum</taxon>
    </lineage>
</organism>
<dbReference type="InterPro" id="IPR049326">
    <property type="entry name" value="Rhodopsin_dom_fungi"/>
</dbReference>
<sequence length="390" mass="42910">MTFSSFLQVRDDAPAAAPQRIPAIVTTALVVVSVVFPVLSAGSIYLRYLARRKSRQPLHADDAWIVISWILTLGLSMLTWIFTSKTGTNYFKPGLDPKLGTKYSIQLIWLSSCLVQWPLFTVKISILLFYKRIFSTPIFRICVWIAISVVTVWGLIFFFFVLIQTTPISGVWSGGKLLWDPTALGLAQVGSSIALDFIVLCFPLPVISRLQMGSKRKISVALIFWLGIFCCIAAAVRLWLLDSSIRGVVKAQDTVFNESKQFIFMILEPNCSIIAACLPCYGPLIAGGRAAESIIRSVRSVFSLRSIRSNNSGGSGNGTRNTTNPQPDKVSITDSQLELGNNKWASWNGEQNTKCVGGKLSYDEDEAHVPTFDHKKGISVTNGVTVTTSN</sequence>
<keyword evidence="2 7" id="KW-0812">Transmembrane</keyword>
<dbReference type="PANTHER" id="PTHR33048:SF18">
    <property type="entry name" value="INTEGRAL MEMBRANE PROTEIN"/>
    <property type="match status" value="1"/>
</dbReference>
<comment type="subcellular location">
    <subcellularLocation>
        <location evidence="1">Membrane</location>
        <topology evidence="1">Multi-pass membrane protein</topology>
    </subcellularLocation>
</comment>
<feature type="transmembrane region" description="Helical" evidence="7">
    <location>
        <begin position="183"/>
        <end position="206"/>
    </location>
</feature>
<proteinExistence type="inferred from homology"/>
<feature type="region of interest" description="Disordered" evidence="6">
    <location>
        <begin position="309"/>
        <end position="331"/>
    </location>
</feature>
<protein>
    <recommendedName>
        <fullName evidence="8">Rhodopsin domain-containing protein</fullName>
    </recommendedName>
</protein>
<evidence type="ECO:0000256" key="6">
    <source>
        <dbReference type="SAM" id="MobiDB-lite"/>
    </source>
</evidence>
<comment type="caution">
    <text evidence="9">The sequence shown here is derived from an EMBL/GenBank/DDBJ whole genome shotgun (WGS) entry which is preliminary data.</text>
</comment>
<feature type="transmembrane region" description="Helical" evidence="7">
    <location>
        <begin position="218"/>
        <end position="240"/>
    </location>
</feature>
<evidence type="ECO:0000313" key="9">
    <source>
        <dbReference type="EMBL" id="KAK5999070.1"/>
    </source>
</evidence>
<reference evidence="9 10" key="1">
    <citation type="submission" date="2024-01" db="EMBL/GenBank/DDBJ databases">
        <title>Complete genome of Cladobotryum mycophilum ATHUM6906.</title>
        <authorList>
            <person name="Christinaki A.C."/>
            <person name="Myridakis A.I."/>
            <person name="Kouvelis V.N."/>
        </authorList>
    </citation>
    <scope>NUCLEOTIDE SEQUENCE [LARGE SCALE GENOMIC DNA]</scope>
    <source>
        <strain evidence="9 10">ATHUM6906</strain>
    </source>
</reference>
<evidence type="ECO:0000256" key="7">
    <source>
        <dbReference type="SAM" id="Phobius"/>
    </source>
</evidence>
<gene>
    <name evidence="9" type="ORF">PT974_01458</name>
</gene>
<name>A0ABR0T3Q4_9HYPO</name>
<feature type="compositionally biased region" description="Low complexity" evidence="6">
    <location>
        <begin position="309"/>
        <end position="324"/>
    </location>
</feature>
<evidence type="ECO:0000256" key="4">
    <source>
        <dbReference type="ARBA" id="ARBA00023136"/>
    </source>
</evidence>
<evidence type="ECO:0000256" key="2">
    <source>
        <dbReference type="ARBA" id="ARBA00022692"/>
    </source>
</evidence>
<comment type="similarity">
    <text evidence="5">Belongs to the SAT4 family.</text>
</comment>
<evidence type="ECO:0000256" key="1">
    <source>
        <dbReference type="ARBA" id="ARBA00004141"/>
    </source>
</evidence>
<feature type="transmembrane region" description="Helical" evidence="7">
    <location>
        <begin position="103"/>
        <end position="129"/>
    </location>
</feature>
<feature type="transmembrane region" description="Helical" evidence="7">
    <location>
        <begin position="141"/>
        <end position="163"/>
    </location>
</feature>
<keyword evidence="10" id="KW-1185">Reference proteome</keyword>
<feature type="transmembrane region" description="Helical" evidence="7">
    <location>
        <begin position="20"/>
        <end position="42"/>
    </location>
</feature>
<evidence type="ECO:0000256" key="3">
    <source>
        <dbReference type="ARBA" id="ARBA00022989"/>
    </source>
</evidence>
<dbReference type="Pfam" id="PF20684">
    <property type="entry name" value="Fung_rhodopsin"/>
    <property type="match status" value="1"/>
</dbReference>
<evidence type="ECO:0000256" key="5">
    <source>
        <dbReference type="ARBA" id="ARBA00038359"/>
    </source>
</evidence>
<accession>A0ABR0T3Q4</accession>
<evidence type="ECO:0000259" key="8">
    <source>
        <dbReference type="Pfam" id="PF20684"/>
    </source>
</evidence>
<dbReference type="EMBL" id="JAVFKD010000001">
    <property type="protein sequence ID" value="KAK5999070.1"/>
    <property type="molecule type" value="Genomic_DNA"/>
</dbReference>
<keyword evidence="4 7" id="KW-0472">Membrane</keyword>